<dbReference type="AlphaFoldDB" id="A0A9Q0L8C0"/>
<protein>
    <submittedName>
        <fullName evidence="5">Lon peptidase n-terminal domain and ring finger protein c14f5.10c</fullName>
    </submittedName>
</protein>
<dbReference type="Proteomes" id="UP001149090">
    <property type="component" value="Unassembled WGS sequence"/>
</dbReference>
<dbReference type="GO" id="GO:0005737">
    <property type="term" value="C:cytoplasm"/>
    <property type="evidence" value="ECO:0007669"/>
    <property type="project" value="TreeGrafter"/>
</dbReference>
<keyword evidence="1" id="KW-0863">Zinc-finger</keyword>
<dbReference type="InterPro" id="IPR013083">
    <property type="entry name" value="Znf_RING/FYVE/PHD"/>
</dbReference>
<keyword evidence="6" id="KW-1185">Reference proteome</keyword>
<sequence length="413" mass="49318">MIENLQSFECPICKMSMEPPITMCPNGHSFCQGCLSQWLERGDRCPICKTKIRHPKRNNQLEQLYYELKLLEEKEKENNQNNNQKNNQNNNQKNNQKINQNIQDEKIEDENIQDENIQDENIQDENIQDEKIQDENIQENIQIDSQNKNSESIVLDAEIINDFEKSFNEQNETQFFSDEEQKKHNRNSRRSNRSHRRRRCPVCRRTIHDLVRCEHCERAFCRNCFVEASMENEDKCPKCNVKIDNYEKYIDIQEVENIENVDSFDSFDSFESFENFESDEQQQQQPQQQQQICSFLLNHQMCSKTEHIQNPNFNLHPKDIVICPYLGNCYSTLCPYQHPNPLRKDKEKILIKEFGKADINPEFLEKIFFLDTRKKTKRKVCVDYQIYGKCKDKNCPLQHINPTGLESYFARRK</sequence>
<dbReference type="SMART" id="SM00184">
    <property type="entry name" value="RING"/>
    <property type="match status" value="2"/>
</dbReference>
<dbReference type="PROSITE" id="PS50089">
    <property type="entry name" value="ZF_RING_2"/>
    <property type="match status" value="2"/>
</dbReference>
<feature type="domain" description="RING-type" evidence="3">
    <location>
        <begin position="200"/>
        <end position="240"/>
    </location>
</feature>
<dbReference type="GO" id="GO:0061630">
    <property type="term" value="F:ubiquitin protein ligase activity"/>
    <property type="evidence" value="ECO:0007669"/>
    <property type="project" value="TreeGrafter"/>
</dbReference>
<feature type="domain" description="RING-type" evidence="3">
    <location>
        <begin position="10"/>
        <end position="49"/>
    </location>
</feature>
<keyword evidence="1" id="KW-0479">Metal-binding</keyword>
<feature type="compositionally biased region" description="Acidic residues" evidence="2">
    <location>
        <begin position="110"/>
        <end position="127"/>
    </location>
</feature>
<dbReference type="GO" id="GO:0031624">
    <property type="term" value="F:ubiquitin conjugating enzyme binding"/>
    <property type="evidence" value="ECO:0007669"/>
    <property type="project" value="TreeGrafter"/>
</dbReference>
<dbReference type="PROSITE" id="PS50103">
    <property type="entry name" value="ZF_C3H1"/>
    <property type="match status" value="1"/>
</dbReference>
<feature type="domain" description="C3H1-type" evidence="4">
    <location>
        <begin position="375"/>
        <end position="402"/>
    </location>
</feature>
<dbReference type="SUPFAM" id="SSF57850">
    <property type="entry name" value="RING/U-box"/>
    <property type="match status" value="2"/>
</dbReference>
<keyword evidence="1" id="KW-0862">Zinc</keyword>
<dbReference type="InterPro" id="IPR004162">
    <property type="entry name" value="SINA-like_animal"/>
</dbReference>
<name>A0A9Q0L8C0_ANAIG</name>
<evidence type="ECO:0000313" key="6">
    <source>
        <dbReference type="Proteomes" id="UP001149090"/>
    </source>
</evidence>
<feature type="region of interest" description="Disordered" evidence="2">
    <location>
        <begin position="110"/>
        <end position="130"/>
    </location>
</feature>
<feature type="region of interest" description="Disordered" evidence="2">
    <location>
        <begin position="173"/>
        <end position="192"/>
    </location>
</feature>
<dbReference type="PANTHER" id="PTHR45877">
    <property type="entry name" value="E3 UBIQUITIN-PROTEIN LIGASE SIAH2"/>
    <property type="match status" value="1"/>
</dbReference>
<comment type="caution">
    <text evidence="5">The sequence shown here is derived from an EMBL/GenBank/DDBJ whole genome shotgun (WGS) entry which is preliminary data.</text>
</comment>
<evidence type="ECO:0000256" key="2">
    <source>
        <dbReference type="SAM" id="MobiDB-lite"/>
    </source>
</evidence>
<dbReference type="GO" id="GO:0043161">
    <property type="term" value="P:proteasome-mediated ubiquitin-dependent protein catabolic process"/>
    <property type="evidence" value="ECO:0007669"/>
    <property type="project" value="TreeGrafter"/>
</dbReference>
<dbReference type="Gene3D" id="3.30.40.10">
    <property type="entry name" value="Zinc/RING finger domain, C3HC4 (zinc finger)"/>
    <property type="match status" value="2"/>
</dbReference>
<feature type="region of interest" description="Disordered" evidence="2">
    <location>
        <begin position="76"/>
        <end position="95"/>
    </location>
</feature>
<feature type="zinc finger region" description="C3H1-type" evidence="1">
    <location>
        <begin position="375"/>
        <end position="402"/>
    </location>
</feature>
<feature type="compositionally biased region" description="Low complexity" evidence="2">
    <location>
        <begin position="79"/>
        <end position="95"/>
    </location>
</feature>
<evidence type="ECO:0000259" key="3">
    <source>
        <dbReference type="PROSITE" id="PS50089"/>
    </source>
</evidence>
<gene>
    <name evidence="5" type="ORF">M0811_13068</name>
</gene>
<reference evidence="5" key="1">
    <citation type="submission" date="2022-10" db="EMBL/GenBank/DDBJ databases">
        <title>Novel sulphate-reducing endosymbionts in the free-living metamonad Anaeramoeba.</title>
        <authorList>
            <person name="Jerlstrom-Hultqvist J."/>
            <person name="Cepicka I."/>
            <person name="Gallot-Lavallee L."/>
            <person name="Salas-Leiva D."/>
            <person name="Curtis B.A."/>
            <person name="Zahonova K."/>
            <person name="Pipaliya S."/>
            <person name="Dacks J."/>
            <person name="Roger A.J."/>
        </authorList>
    </citation>
    <scope>NUCLEOTIDE SEQUENCE</scope>
    <source>
        <strain evidence="5">BMAN</strain>
    </source>
</reference>
<dbReference type="InterPro" id="IPR001841">
    <property type="entry name" value="Znf_RING"/>
</dbReference>
<dbReference type="GO" id="GO:0008270">
    <property type="term" value="F:zinc ion binding"/>
    <property type="evidence" value="ECO:0007669"/>
    <property type="project" value="UniProtKB-KW"/>
</dbReference>
<evidence type="ECO:0000259" key="4">
    <source>
        <dbReference type="PROSITE" id="PS50103"/>
    </source>
</evidence>
<organism evidence="5 6">
    <name type="scientific">Anaeramoeba ignava</name>
    <name type="common">Anaerobic marine amoeba</name>
    <dbReference type="NCBI Taxonomy" id="1746090"/>
    <lineage>
        <taxon>Eukaryota</taxon>
        <taxon>Metamonada</taxon>
        <taxon>Anaeramoebidae</taxon>
        <taxon>Anaeramoeba</taxon>
    </lineage>
</organism>
<dbReference type="Pfam" id="PF13923">
    <property type="entry name" value="zf-C3HC4_2"/>
    <property type="match status" value="1"/>
</dbReference>
<evidence type="ECO:0000313" key="5">
    <source>
        <dbReference type="EMBL" id="KAJ5067290.1"/>
    </source>
</evidence>
<evidence type="ECO:0000256" key="1">
    <source>
        <dbReference type="PROSITE-ProRule" id="PRU00723"/>
    </source>
</evidence>
<dbReference type="InterPro" id="IPR000571">
    <property type="entry name" value="Znf_CCCH"/>
</dbReference>
<proteinExistence type="predicted"/>
<accession>A0A9Q0L8C0</accession>
<feature type="compositionally biased region" description="Basic residues" evidence="2">
    <location>
        <begin position="183"/>
        <end position="192"/>
    </location>
</feature>
<dbReference type="PANTHER" id="PTHR45877:SF2">
    <property type="entry name" value="E3 UBIQUITIN-PROTEIN LIGASE SINA-RELATED"/>
    <property type="match status" value="1"/>
</dbReference>
<dbReference type="EMBL" id="JAPDFW010000130">
    <property type="protein sequence ID" value="KAJ5067290.1"/>
    <property type="molecule type" value="Genomic_DNA"/>
</dbReference>
<dbReference type="OrthoDB" id="4788989at2759"/>